<feature type="region of interest" description="Disordered" evidence="1">
    <location>
        <begin position="1188"/>
        <end position="1213"/>
    </location>
</feature>
<feature type="compositionally biased region" description="Polar residues" evidence="1">
    <location>
        <begin position="1926"/>
        <end position="1935"/>
    </location>
</feature>
<evidence type="ECO:0000256" key="1">
    <source>
        <dbReference type="SAM" id="MobiDB-lite"/>
    </source>
</evidence>
<feature type="region of interest" description="Disordered" evidence="1">
    <location>
        <begin position="1790"/>
        <end position="1939"/>
    </location>
</feature>
<feature type="compositionally biased region" description="Low complexity" evidence="1">
    <location>
        <begin position="106"/>
        <end position="119"/>
    </location>
</feature>
<feature type="compositionally biased region" description="Low complexity" evidence="1">
    <location>
        <begin position="1818"/>
        <end position="1832"/>
    </location>
</feature>
<reference evidence="2 3" key="1">
    <citation type="journal article" date="2021" name="Elife">
        <title>Chloroplast acquisition without the gene transfer in kleptoplastic sea slugs, Plakobranchus ocellatus.</title>
        <authorList>
            <person name="Maeda T."/>
            <person name="Takahashi S."/>
            <person name="Yoshida T."/>
            <person name="Shimamura S."/>
            <person name="Takaki Y."/>
            <person name="Nagai Y."/>
            <person name="Toyoda A."/>
            <person name="Suzuki Y."/>
            <person name="Arimoto A."/>
            <person name="Ishii H."/>
            <person name="Satoh N."/>
            <person name="Nishiyama T."/>
            <person name="Hasebe M."/>
            <person name="Maruyama T."/>
            <person name="Minagawa J."/>
            <person name="Obokata J."/>
            <person name="Shigenobu S."/>
        </authorList>
    </citation>
    <scope>NUCLEOTIDE SEQUENCE [LARGE SCALE GENOMIC DNA]</scope>
</reference>
<feature type="region of interest" description="Disordered" evidence="1">
    <location>
        <begin position="626"/>
        <end position="845"/>
    </location>
</feature>
<evidence type="ECO:0000313" key="3">
    <source>
        <dbReference type="Proteomes" id="UP000735302"/>
    </source>
</evidence>
<sequence length="2083" mass="232814">MPCRAKKHEEKLCTNSNRPNELEIEADDVETSSSSCHKTLRNTNKNVTLSGRKSEKYPGTYVSPNTAPSKKLKRPDSCDQVEESMKEGHSKTPKASENMRKSVTGSHDWSSWNNNHSRSGMLHDSSTQEEQQMAALRRLNYLNRKLKSQKSVASYSPIFQNEECPDLVLEPDPPSWSYESYSESESRDCALSGLRSYIRANEEQLDSFEQGNQIEEDPVGCPPPEPLVSYLDGVITPRFTVHKCSMNQADNDDCEDGFMGDQSCSGNQDHKRKSSTTRMERQHSKKGSRPRSLSVERFRRLEIGICKLSSEDEVFQEQKVIFDKAKRNVRREQKSSPCEDEEEIQDKSPTMHQGIEAIPSASSTTMTELSPLPRGRTKNRSSDSSYKMTKKEHSPSRDGRKDIPASDITPIVIRNEDLLSMPTQERTGSVKGIEKLTMQTGQIVSPMLQSQQAPFAVGHSYLKPDFENIDSSDTIADANVPNARAQRRLVVQKNNSSVRIWSNSKMVSKSGKQPNLRLYPFYEDGIVEDEDDEEEDSSADDKSEGDVHQEGQGEIDEDNEYEDLIIQTELSKGSKVRVLNSQGTIADIEHDDAQSPEGRHFQIMKYKPDTGEIDILKEHIFAKARQDTENTSQNNEACHKTDTVSTPRSMAQTTNEEQASINKRKQRSPKMQNVDTKRTSPKSKKEKSTMSSPPMNKTSICRRKPPLHAVNGKRTSPTNSPPKPIALPSKTKRQRELSGATKEKGDGPKASSPFNTQRQGSSDQDEKEIPMCNNGNTRVVLVLRTPPRKSVSPDKLSLLKNTPSPANDKQLLDKAKPSPSKNTKAPGFDDAGVKLSLEKNRKESSRYKFDSVMPKICGNESDELCYPDDAEKSKNEEITTFLIESRPNILLDDTKLFSKASVDTQEGDVDGNSEDETSNDLQTVEDPIKTRGQCKFSRYQPCRHDGNVPQANVASNATKSEKPFISQKKILKKLSDEVKKRKESIVDHSPCVFDRVHPCNHEIHSPCQFDRYRPCQHEECDLPVPQTVRETNEVTASVKKKPNLMVRPGDYKYGSKTLQDKLGQHSPCLFDRYKPCLHEECVEPTGTAVKDRQGVNMLSLASKISHRHDAKAKHKETSLDPFRCKFNRYTPCFHEDDIKINRALGKKASLRPEKTKARHAETIEQMSQEPVKSCKFDRFRPCFAHASNEQTNAEETQSEDENNTEISTNVKPFKRPVGDKKALTMDKGIFITNEKSEGIGDSLSKIGSVSDKRTASSLSGNEKEKSEKRGARELTQPMADGPNIKTRASSSTAVEIHEGGGDGDVPKLGDGAMKDKDDEPEQAGAMSFMARISRAWFSSAQAQVARLAPQPHSIVHPGLGYVPALESCIGVSPKQTGAKLDDSSNTLKKREQRQSQKYLTSCQIPRKDKFDIDASKPEKRRVEVRNDTSSSEYKRDYFKQGIYELSLTESKTGGESSVVDTSLVTEVADPSGWTLTPTRAGWQQPNKNGRHRLKVTKACSGKPDTVEHPRLSQQIWTGDGTIPEDFLILMSNLYPTLPESGDSGDTFKASKVVDSAVEIVSADPLSRHFSDVARANRPTEGGREQLLKENHQKSYRGQPGLTLCHRSQLPRCCVGDDDSPGEENTANLFKEDRHLINVGQFFDKHEDSFSSQTDYKRYGGGEGGANRNNTDIDLIIREDEKVNSSSRLTHRMLSRSNQSNASDYGSGTETANKHSKMCGKEIYHDLINTEKSEEETKNVNNLPIGQAAIPEGNSGAHLSSKETQAMVVAAAELVSYKSLLDAISKIAHMEPHDSPTIDDNEPKKPPARDKVVDGQDKSSLCSPDCDCESSPSNTASDKKSESVFEESDTDTCSDTSYDSDSVSSKGDSKTQNHEKENVHSNYGIPSSDECFTGGQNIAKENESFHHKDRKYGTERERKTCEDRQDVIQSTNNNPQKVPILGRGFKEETVGYKKAYGDTKTTTQNRGNCSSDVSKAAGGEFETEKEKERNVTDGQFSKGCLDVDKRNRKKDEALVETKGVEEKELNDFDDSETESSEEYEEPTSDEDTNETGSAEDTEEDDEEEEDDEQQEREEFIHEEQEMFL</sequence>
<name>A0AAV3ZDR2_9GAST</name>
<feature type="compositionally biased region" description="Basic and acidic residues" evidence="1">
    <location>
        <begin position="2000"/>
        <end position="2025"/>
    </location>
</feature>
<feature type="region of interest" description="Disordered" evidence="1">
    <location>
        <begin position="1373"/>
        <end position="1430"/>
    </location>
</feature>
<feature type="compositionally biased region" description="Acidic residues" evidence="1">
    <location>
        <begin position="905"/>
        <end position="918"/>
    </location>
</feature>
<feature type="compositionally biased region" description="Basic and acidic residues" evidence="1">
    <location>
        <begin position="1261"/>
        <end position="1272"/>
    </location>
</feature>
<feature type="compositionally biased region" description="Basic and acidic residues" evidence="1">
    <location>
        <begin position="1295"/>
        <end position="1317"/>
    </location>
</feature>
<feature type="compositionally biased region" description="Basic and acidic residues" evidence="1">
    <location>
        <begin position="539"/>
        <end position="551"/>
    </location>
</feature>
<keyword evidence="3" id="KW-1185">Reference proteome</keyword>
<comment type="caution">
    <text evidence="2">The sequence shown here is derived from an EMBL/GenBank/DDBJ whole genome shotgun (WGS) entry which is preliminary data.</text>
</comment>
<feature type="compositionally biased region" description="Polar residues" evidence="1">
    <location>
        <begin position="1958"/>
        <end position="1972"/>
    </location>
</feature>
<feature type="compositionally biased region" description="Polar residues" evidence="1">
    <location>
        <begin position="1694"/>
        <end position="1710"/>
    </location>
</feature>
<feature type="compositionally biased region" description="Basic and acidic residues" evidence="1">
    <location>
        <begin position="1405"/>
        <end position="1430"/>
    </location>
</feature>
<feature type="region of interest" description="Disordered" evidence="1">
    <location>
        <begin position="24"/>
        <end position="131"/>
    </location>
</feature>
<dbReference type="Proteomes" id="UP000735302">
    <property type="component" value="Unassembled WGS sequence"/>
</dbReference>
<feature type="compositionally biased region" description="Basic and acidic residues" evidence="1">
    <location>
        <begin position="836"/>
        <end position="845"/>
    </location>
</feature>
<protein>
    <submittedName>
        <fullName evidence="2">Uncharacterized protein</fullName>
    </submittedName>
</protein>
<feature type="region of interest" description="Disordered" evidence="1">
    <location>
        <begin position="1683"/>
        <end position="1716"/>
    </location>
</feature>
<feature type="compositionally biased region" description="Polar residues" evidence="1">
    <location>
        <begin position="752"/>
        <end position="762"/>
    </location>
</feature>
<feature type="compositionally biased region" description="Acidic residues" evidence="1">
    <location>
        <begin position="529"/>
        <end position="538"/>
    </location>
</feature>
<evidence type="ECO:0000313" key="2">
    <source>
        <dbReference type="EMBL" id="GFN92882.1"/>
    </source>
</evidence>
<feature type="region of interest" description="Disordered" evidence="1">
    <location>
        <begin position="327"/>
        <end position="405"/>
    </location>
</feature>
<feature type="region of interest" description="Disordered" evidence="1">
    <location>
        <begin position="529"/>
        <end position="560"/>
    </location>
</feature>
<feature type="compositionally biased region" description="Polar residues" evidence="1">
    <location>
        <begin position="643"/>
        <end position="661"/>
    </location>
</feature>
<feature type="compositionally biased region" description="Basic and acidic residues" evidence="1">
    <location>
        <begin position="1981"/>
        <end position="1990"/>
    </location>
</feature>
<feature type="compositionally biased region" description="Polar residues" evidence="1">
    <location>
        <begin position="689"/>
        <end position="699"/>
    </location>
</feature>
<feature type="compositionally biased region" description="Basic and acidic residues" evidence="1">
    <location>
        <begin position="1790"/>
        <end position="1816"/>
    </location>
</feature>
<organism evidence="2 3">
    <name type="scientific">Plakobranchus ocellatus</name>
    <dbReference type="NCBI Taxonomy" id="259542"/>
    <lineage>
        <taxon>Eukaryota</taxon>
        <taxon>Metazoa</taxon>
        <taxon>Spiralia</taxon>
        <taxon>Lophotrochozoa</taxon>
        <taxon>Mollusca</taxon>
        <taxon>Gastropoda</taxon>
        <taxon>Heterobranchia</taxon>
        <taxon>Euthyneura</taxon>
        <taxon>Panpulmonata</taxon>
        <taxon>Sacoglossa</taxon>
        <taxon>Placobranchoidea</taxon>
        <taxon>Plakobranchidae</taxon>
        <taxon>Plakobranchus</taxon>
    </lineage>
</organism>
<gene>
    <name evidence="2" type="ORF">PoB_001938800</name>
</gene>
<feature type="compositionally biased region" description="Basic and acidic residues" evidence="1">
    <location>
        <begin position="389"/>
        <end position="404"/>
    </location>
</feature>
<feature type="compositionally biased region" description="Basic and acidic residues" evidence="1">
    <location>
        <begin position="2071"/>
        <end position="2083"/>
    </location>
</feature>
<feature type="compositionally biased region" description="Polar residues" evidence="1">
    <location>
        <begin position="31"/>
        <end position="51"/>
    </location>
</feature>
<feature type="compositionally biased region" description="Acidic residues" evidence="1">
    <location>
        <begin position="2026"/>
        <end position="2070"/>
    </location>
</feature>
<dbReference type="EMBL" id="BLXT01002301">
    <property type="protein sequence ID" value="GFN92882.1"/>
    <property type="molecule type" value="Genomic_DNA"/>
</dbReference>
<proteinExistence type="predicted"/>
<accession>A0AAV3ZDR2</accession>
<feature type="region of interest" description="Disordered" evidence="1">
    <location>
        <begin position="903"/>
        <end position="924"/>
    </location>
</feature>
<feature type="region of interest" description="Disordered" evidence="1">
    <location>
        <begin position="1240"/>
        <end position="1322"/>
    </location>
</feature>
<feature type="compositionally biased region" description="Basic and acidic residues" evidence="1">
    <location>
        <begin position="1899"/>
        <end position="1925"/>
    </location>
</feature>
<feature type="region of interest" description="Disordered" evidence="1">
    <location>
        <begin position="1956"/>
        <end position="2083"/>
    </location>
</feature>
<feature type="compositionally biased region" description="Low complexity" evidence="1">
    <location>
        <begin position="1852"/>
        <end position="1865"/>
    </location>
</feature>
<feature type="region of interest" description="Disordered" evidence="1">
    <location>
        <begin position="259"/>
        <end position="293"/>
    </location>
</feature>
<feature type="compositionally biased region" description="Basic and acidic residues" evidence="1">
    <location>
        <begin position="1866"/>
        <end position="1878"/>
    </location>
</feature>